<protein>
    <recommendedName>
        <fullName evidence="3">ParE toxin of type II toxin-antitoxin system, parDE</fullName>
    </recommendedName>
</protein>
<evidence type="ECO:0000313" key="1">
    <source>
        <dbReference type="EMBL" id="VFJ63323.1"/>
    </source>
</evidence>
<accession>A0A450T9F1</accession>
<dbReference type="AlphaFoldDB" id="A0A450T9F1"/>
<proteinExistence type="predicted"/>
<evidence type="ECO:0000313" key="2">
    <source>
        <dbReference type="EMBL" id="VFJ63568.1"/>
    </source>
</evidence>
<evidence type="ECO:0008006" key="3">
    <source>
        <dbReference type="Google" id="ProtNLM"/>
    </source>
</evidence>
<name>A0A450T9F1_9GAMM</name>
<dbReference type="EMBL" id="CAADEX010000127">
    <property type="protein sequence ID" value="VFJ63568.1"/>
    <property type="molecule type" value="Genomic_DNA"/>
</dbReference>
<gene>
    <name evidence="2" type="ORF">BECKDK2373B_GA0170837_112710</name>
    <name evidence="1" type="ORF">BECKDK2373C_GA0170839_110611</name>
</gene>
<dbReference type="EMBL" id="CAADEY010000106">
    <property type="protein sequence ID" value="VFJ63323.1"/>
    <property type="molecule type" value="Genomic_DNA"/>
</dbReference>
<dbReference type="InterPro" id="IPR035093">
    <property type="entry name" value="RelE/ParE_toxin_dom_sf"/>
</dbReference>
<dbReference type="Gene3D" id="3.30.2310.20">
    <property type="entry name" value="RelE-like"/>
    <property type="match status" value="1"/>
</dbReference>
<reference evidence="1" key="1">
    <citation type="submission" date="2019-02" db="EMBL/GenBank/DDBJ databases">
        <authorList>
            <person name="Gruber-Vodicka R. H."/>
            <person name="Seah K. B. B."/>
        </authorList>
    </citation>
    <scope>NUCLEOTIDE SEQUENCE</scope>
    <source>
        <strain evidence="1">BECK_DK161</strain>
        <strain evidence="2">BECK_DK47</strain>
    </source>
</reference>
<sequence length="107" mass="12884">MTDVTILQEAKVELWEAVAYYEDRALGLGLDFETEIERSVRTIAEYPERWPLRPDGTRRYLTHRFPYLVVYAYENGHVWILAIARRPAYWRNRIREAEQDNPARRSR</sequence>
<organism evidence="1">
    <name type="scientific">Candidatus Kentrum sp. DK</name>
    <dbReference type="NCBI Taxonomy" id="2126562"/>
    <lineage>
        <taxon>Bacteria</taxon>
        <taxon>Pseudomonadati</taxon>
        <taxon>Pseudomonadota</taxon>
        <taxon>Gammaproteobacteria</taxon>
        <taxon>Candidatus Kentrum</taxon>
    </lineage>
</organism>